<comment type="caution">
    <text evidence="10">The sequence shown here is derived from an EMBL/GenBank/DDBJ whole genome shotgun (WGS) entry which is preliminary data.</text>
</comment>
<keyword evidence="2" id="KW-0433">Leucine-rich repeat</keyword>
<keyword evidence="11" id="KW-1185">Reference proteome</keyword>
<evidence type="ECO:0000256" key="8">
    <source>
        <dbReference type="ARBA" id="ARBA00023170"/>
    </source>
</evidence>
<dbReference type="InterPro" id="IPR001611">
    <property type="entry name" value="Leu-rich_rpt"/>
</dbReference>
<dbReference type="Pfam" id="PF00560">
    <property type="entry name" value="LRR_1"/>
    <property type="match status" value="1"/>
</dbReference>
<evidence type="ECO:0000313" key="10">
    <source>
        <dbReference type="EMBL" id="RYR43326.1"/>
    </source>
</evidence>
<dbReference type="InterPro" id="IPR032675">
    <property type="entry name" value="LRR_dom_sf"/>
</dbReference>
<dbReference type="InterPro" id="IPR013210">
    <property type="entry name" value="LRR_N_plant-typ"/>
</dbReference>
<dbReference type="SUPFAM" id="SSF52058">
    <property type="entry name" value="L domain-like"/>
    <property type="match status" value="1"/>
</dbReference>
<evidence type="ECO:0000259" key="9">
    <source>
        <dbReference type="Pfam" id="PF08263"/>
    </source>
</evidence>
<sequence>MGEKRSASKYKRVKIHELVLLGFALICTVQFSFADTNPSDVAAINGLYTALGSPPLPGWVSSGGDPCAQGWQGVQCNGSVIQEIILNGANLGGELGESLGSFVSIRAIVLNNNQIGGSIPSSLPVTLQNLFLSDNQLTGSIPPSLSSLPELTDMSLNDNLLTGEIPDSFQSLQKLINLDLSNNNLSGELPPTMENLSALTSV</sequence>
<dbReference type="Pfam" id="PF13855">
    <property type="entry name" value="LRR_8"/>
    <property type="match status" value="1"/>
</dbReference>
<evidence type="ECO:0000256" key="4">
    <source>
        <dbReference type="ARBA" id="ARBA00022729"/>
    </source>
</evidence>
<keyword evidence="6" id="KW-1133">Transmembrane helix</keyword>
<evidence type="ECO:0000256" key="6">
    <source>
        <dbReference type="ARBA" id="ARBA00022989"/>
    </source>
</evidence>
<dbReference type="Gene3D" id="3.80.10.10">
    <property type="entry name" value="Ribonuclease Inhibitor"/>
    <property type="match status" value="1"/>
</dbReference>
<keyword evidence="8" id="KW-0675">Receptor</keyword>
<evidence type="ECO:0000256" key="2">
    <source>
        <dbReference type="ARBA" id="ARBA00022614"/>
    </source>
</evidence>
<dbReference type="FunFam" id="3.80.10.10:FF:000062">
    <property type="entry name" value="protein STRUBBELIG-RECEPTOR FAMILY 3"/>
    <property type="match status" value="1"/>
</dbReference>
<name>A0A445BXR6_ARAHY</name>
<dbReference type="PROSITE" id="PS51450">
    <property type="entry name" value="LRR"/>
    <property type="match status" value="1"/>
</dbReference>
<reference evidence="10 11" key="1">
    <citation type="submission" date="2019-01" db="EMBL/GenBank/DDBJ databases">
        <title>Sequencing of cultivated peanut Arachis hypogaea provides insights into genome evolution and oil improvement.</title>
        <authorList>
            <person name="Chen X."/>
        </authorList>
    </citation>
    <scope>NUCLEOTIDE SEQUENCE [LARGE SCALE GENOMIC DNA]</scope>
    <source>
        <strain evidence="11">cv. Fuhuasheng</strain>
        <tissue evidence="10">Leaves</tissue>
    </source>
</reference>
<protein>
    <recommendedName>
        <fullName evidence="9">Leucine-rich repeat-containing N-terminal plant-type domain-containing protein</fullName>
    </recommendedName>
</protein>
<keyword evidence="7" id="KW-0472">Membrane</keyword>
<keyword evidence="3" id="KW-0812">Transmembrane</keyword>
<keyword evidence="5" id="KW-0677">Repeat</keyword>
<evidence type="ECO:0000313" key="11">
    <source>
        <dbReference type="Proteomes" id="UP000289738"/>
    </source>
</evidence>
<dbReference type="PANTHER" id="PTHR48007:SF22">
    <property type="entry name" value="PROTEIN STRUBBELIG-RECEPTOR FAMILY 3-LIKE ISOFORM X1"/>
    <property type="match status" value="1"/>
</dbReference>
<proteinExistence type="predicted"/>
<evidence type="ECO:0000256" key="3">
    <source>
        <dbReference type="ARBA" id="ARBA00022692"/>
    </source>
</evidence>
<evidence type="ECO:0000256" key="1">
    <source>
        <dbReference type="ARBA" id="ARBA00004370"/>
    </source>
</evidence>
<dbReference type="Proteomes" id="UP000289738">
    <property type="component" value="Chromosome A08"/>
</dbReference>
<evidence type="ECO:0000256" key="5">
    <source>
        <dbReference type="ARBA" id="ARBA00022737"/>
    </source>
</evidence>
<accession>A0A445BXR6</accession>
<dbReference type="AlphaFoldDB" id="A0A445BXR6"/>
<dbReference type="GO" id="GO:0016020">
    <property type="term" value="C:membrane"/>
    <property type="evidence" value="ECO:0007669"/>
    <property type="project" value="UniProtKB-SubCell"/>
</dbReference>
<feature type="domain" description="Leucine-rich repeat-containing N-terminal plant-type" evidence="9">
    <location>
        <begin position="38"/>
        <end position="77"/>
    </location>
</feature>
<keyword evidence="4" id="KW-0732">Signal</keyword>
<dbReference type="EMBL" id="SDMP01000008">
    <property type="protein sequence ID" value="RYR43326.1"/>
    <property type="molecule type" value="Genomic_DNA"/>
</dbReference>
<dbReference type="Pfam" id="PF08263">
    <property type="entry name" value="LRRNT_2"/>
    <property type="match status" value="1"/>
</dbReference>
<dbReference type="InterPro" id="IPR046959">
    <property type="entry name" value="PRK1-6/SRF4-like"/>
</dbReference>
<evidence type="ECO:0000256" key="7">
    <source>
        <dbReference type="ARBA" id="ARBA00023136"/>
    </source>
</evidence>
<organism evidence="10 11">
    <name type="scientific">Arachis hypogaea</name>
    <name type="common">Peanut</name>
    <dbReference type="NCBI Taxonomy" id="3818"/>
    <lineage>
        <taxon>Eukaryota</taxon>
        <taxon>Viridiplantae</taxon>
        <taxon>Streptophyta</taxon>
        <taxon>Embryophyta</taxon>
        <taxon>Tracheophyta</taxon>
        <taxon>Spermatophyta</taxon>
        <taxon>Magnoliopsida</taxon>
        <taxon>eudicotyledons</taxon>
        <taxon>Gunneridae</taxon>
        <taxon>Pentapetalae</taxon>
        <taxon>rosids</taxon>
        <taxon>fabids</taxon>
        <taxon>Fabales</taxon>
        <taxon>Fabaceae</taxon>
        <taxon>Papilionoideae</taxon>
        <taxon>50 kb inversion clade</taxon>
        <taxon>dalbergioids sensu lato</taxon>
        <taxon>Dalbergieae</taxon>
        <taxon>Pterocarpus clade</taxon>
        <taxon>Arachis</taxon>
    </lineage>
</organism>
<dbReference type="PANTHER" id="PTHR48007">
    <property type="entry name" value="LEUCINE-RICH REPEAT RECEPTOR-LIKE PROTEIN KINASE PXC1"/>
    <property type="match status" value="1"/>
</dbReference>
<gene>
    <name evidence="10" type="ORF">Ahy_A08g039749</name>
</gene>
<comment type="subcellular location">
    <subcellularLocation>
        <location evidence="1">Membrane</location>
    </subcellularLocation>
</comment>